<sequence>MRLVFVLVLVLGGPVPGVEESVQDELHRGRLGQAGRRRWAGDGEGGGHRAALGEAGENKHLHGDALHQIEALACHQTRRSCRTHAAPFISHRGNVTAGPDVRESSCVCLGPGCCSAPPT</sequence>
<evidence type="ECO:0000313" key="3">
    <source>
        <dbReference type="Proteomes" id="UP000314294"/>
    </source>
</evidence>
<gene>
    <name evidence="2" type="ORF">EYF80_058027</name>
</gene>
<organism evidence="2 3">
    <name type="scientific">Liparis tanakae</name>
    <name type="common">Tanaka's snailfish</name>
    <dbReference type="NCBI Taxonomy" id="230148"/>
    <lineage>
        <taxon>Eukaryota</taxon>
        <taxon>Metazoa</taxon>
        <taxon>Chordata</taxon>
        <taxon>Craniata</taxon>
        <taxon>Vertebrata</taxon>
        <taxon>Euteleostomi</taxon>
        <taxon>Actinopterygii</taxon>
        <taxon>Neopterygii</taxon>
        <taxon>Teleostei</taxon>
        <taxon>Neoteleostei</taxon>
        <taxon>Acanthomorphata</taxon>
        <taxon>Eupercaria</taxon>
        <taxon>Perciformes</taxon>
        <taxon>Cottioidei</taxon>
        <taxon>Cottales</taxon>
        <taxon>Liparidae</taxon>
        <taxon>Liparis</taxon>
    </lineage>
</organism>
<dbReference type="AlphaFoldDB" id="A0A4Z2ESJ1"/>
<feature type="chain" id="PRO_5021488872" description="Secreted protein" evidence="1">
    <location>
        <begin position="18"/>
        <end position="119"/>
    </location>
</feature>
<comment type="caution">
    <text evidence="2">The sequence shown here is derived from an EMBL/GenBank/DDBJ whole genome shotgun (WGS) entry which is preliminary data.</text>
</comment>
<dbReference type="Proteomes" id="UP000314294">
    <property type="component" value="Unassembled WGS sequence"/>
</dbReference>
<reference evidence="2 3" key="1">
    <citation type="submission" date="2019-03" db="EMBL/GenBank/DDBJ databases">
        <title>First draft genome of Liparis tanakae, snailfish: a comprehensive survey of snailfish specific genes.</title>
        <authorList>
            <person name="Kim W."/>
            <person name="Song I."/>
            <person name="Jeong J.-H."/>
            <person name="Kim D."/>
            <person name="Kim S."/>
            <person name="Ryu S."/>
            <person name="Song J.Y."/>
            <person name="Lee S.K."/>
        </authorList>
    </citation>
    <scope>NUCLEOTIDE SEQUENCE [LARGE SCALE GENOMIC DNA]</scope>
    <source>
        <tissue evidence="2">Muscle</tissue>
    </source>
</reference>
<evidence type="ECO:0000256" key="1">
    <source>
        <dbReference type="SAM" id="SignalP"/>
    </source>
</evidence>
<proteinExistence type="predicted"/>
<dbReference type="EMBL" id="SRLO01003134">
    <property type="protein sequence ID" value="TNN31815.1"/>
    <property type="molecule type" value="Genomic_DNA"/>
</dbReference>
<keyword evidence="3" id="KW-1185">Reference proteome</keyword>
<evidence type="ECO:0000313" key="2">
    <source>
        <dbReference type="EMBL" id="TNN31815.1"/>
    </source>
</evidence>
<feature type="signal peptide" evidence="1">
    <location>
        <begin position="1"/>
        <end position="17"/>
    </location>
</feature>
<name>A0A4Z2ESJ1_9TELE</name>
<evidence type="ECO:0008006" key="4">
    <source>
        <dbReference type="Google" id="ProtNLM"/>
    </source>
</evidence>
<protein>
    <recommendedName>
        <fullName evidence="4">Secreted protein</fullName>
    </recommendedName>
</protein>
<accession>A0A4Z2ESJ1</accession>
<keyword evidence="1" id="KW-0732">Signal</keyword>